<evidence type="ECO:0000259" key="1">
    <source>
        <dbReference type="Pfam" id="PF00582"/>
    </source>
</evidence>
<accession>A0ABQ2VML5</accession>
<comment type="caution">
    <text evidence="2">The sequence shown here is derived from an EMBL/GenBank/DDBJ whole genome shotgun (WGS) entry which is preliminary data.</text>
</comment>
<name>A0ABQ2VML5_9ACTN</name>
<protein>
    <recommendedName>
        <fullName evidence="1">UspA domain-containing protein</fullName>
    </recommendedName>
</protein>
<feature type="domain" description="UspA" evidence="1">
    <location>
        <begin position="20"/>
        <end position="160"/>
    </location>
</feature>
<proteinExistence type="predicted"/>
<dbReference type="InterPro" id="IPR006016">
    <property type="entry name" value="UspA"/>
</dbReference>
<reference evidence="3" key="1">
    <citation type="journal article" date="2019" name="Int. J. Syst. Evol. Microbiol.">
        <title>The Global Catalogue of Microorganisms (GCM) 10K type strain sequencing project: providing services to taxonomists for standard genome sequencing and annotation.</title>
        <authorList>
            <consortium name="The Broad Institute Genomics Platform"/>
            <consortium name="The Broad Institute Genome Sequencing Center for Infectious Disease"/>
            <person name="Wu L."/>
            <person name="Ma J."/>
        </authorList>
    </citation>
    <scope>NUCLEOTIDE SEQUENCE [LARGE SCALE GENOMIC DNA]</scope>
    <source>
        <strain evidence="3">JCM 3399</strain>
    </source>
</reference>
<dbReference type="Gene3D" id="3.40.50.12370">
    <property type="match status" value="1"/>
</dbReference>
<dbReference type="SUPFAM" id="SSF52402">
    <property type="entry name" value="Adenine nucleotide alpha hydrolases-like"/>
    <property type="match status" value="1"/>
</dbReference>
<keyword evidence="3" id="KW-1185">Reference proteome</keyword>
<evidence type="ECO:0000313" key="3">
    <source>
        <dbReference type="Proteomes" id="UP000654471"/>
    </source>
</evidence>
<dbReference type="EMBL" id="BMRP01000035">
    <property type="protein sequence ID" value="GGU90040.1"/>
    <property type="molecule type" value="Genomic_DNA"/>
</dbReference>
<dbReference type="CDD" id="cd00293">
    <property type="entry name" value="USP-like"/>
    <property type="match status" value="1"/>
</dbReference>
<dbReference type="Proteomes" id="UP000654471">
    <property type="component" value="Unassembled WGS sequence"/>
</dbReference>
<gene>
    <name evidence="2" type="ORF">GCM10010211_65760</name>
</gene>
<dbReference type="Pfam" id="PF00582">
    <property type="entry name" value="Usp"/>
    <property type="match status" value="1"/>
</dbReference>
<sequence length="190" mass="20051">MGDVNVELGEGLTPMNRPGDRVVAGVSGSLGSLTALHRAASEARATGATLWAVLAWEPPGGDIVHRGGPCPAPMAAWRRMAVERLTEALDTAFGSAGPGVPLERLVVLGKPGTVLLAVADQPEDLLVVGAGTRSRLRRALSPSVARYCLARACCPVLAVPPSPLHRTFHAVHRRNTWKLPLKTQGLAERR</sequence>
<evidence type="ECO:0000313" key="2">
    <source>
        <dbReference type="EMBL" id="GGU90040.1"/>
    </source>
</evidence>
<organism evidence="2 3">
    <name type="scientific">Streptomyces albospinus</name>
    <dbReference type="NCBI Taxonomy" id="285515"/>
    <lineage>
        <taxon>Bacteria</taxon>
        <taxon>Bacillati</taxon>
        <taxon>Actinomycetota</taxon>
        <taxon>Actinomycetes</taxon>
        <taxon>Kitasatosporales</taxon>
        <taxon>Streptomycetaceae</taxon>
        <taxon>Streptomyces</taxon>
    </lineage>
</organism>